<dbReference type="Proteomes" id="UP001159042">
    <property type="component" value="Unassembled WGS sequence"/>
</dbReference>
<dbReference type="Pfam" id="PF14223">
    <property type="entry name" value="Retrotran_gag_2"/>
    <property type="match status" value="1"/>
</dbReference>
<name>A0AAV8VVJ9_9CUCU</name>
<sequence>MQLFGKIPIWEECPCEVPPSLHFSPGCQWQVRKLEGYRAMAWDGNVRPGLLLLLFSFTVISEAAAKALDWIDHLVDHKLCSTFKSKIKFVVGYGPRHHKCVEFAAKGIYGVVDGSSQKPTGEDEKKLNDWSQKDAAAMFTLTSPVDIKQITLIESCTTAKQIFLKLETGCSISAKI</sequence>
<dbReference type="EMBL" id="JANEYG010000029">
    <property type="protein sequence ID" value="KAJ8917931.1"/>
    <property type="molecule type" value="Genomic_DNA"/>
</dbReference>
<evidence type="ECO:0000313" key="1">
    <source>
        <dbReference type="EMBL" id="KAJ8917931.1"/>
    </source>
</evidence>
<evidence type="ECO:0000313" key="2">
    <source>
        <dbReference type="Proteomes" id="UP001159042"/>
    </source>
</evidence>
<comment type="caution">
    <text evidence="1">The sequence shown here is derived from an EMBL/GenBank/DDBJ whole genome shotgun (WGS) entry which is preliminary data.</text>
</comment>
<keyword evidence="2" id="KW-1185">Reference proteome</keyword>
<protein>
    <submittedName>
        <fullName evidence="1">Uncharacterized protein</fullName>
    </submittedName>
</protein>
<dbReference type="AlphaFoldDB" id="A0AAV8VVJ9"/>
<organism evidence="1 2">
    <name type="scientific">Exocentrus adspersus</name>
    <dbReference type="NCBI Taxonomy" id="1586481"/>
    <lineage>
        <taxon>Eukaryota</taxon>
        <taxon>Metazoa</taxon>
        <taxon>Ecdysozoa</taxon>
        <taxon>Arthropoda</taxon>
        <taxon>Hexapoda</taxon>
        <taxon>Insecta</taxon>
        <taxon>Pterygota</taxon>
        <taxon>Neoptera</taxon>
        <taxon>Endopterygota</taxon>
        <taxon>Coleoptera</taxon>
        <taxon>Polyphaga</taxon>
        <taxon>Cucujiformia</taxon>
        <taxon>Chrysomeloidea</taxon>
        <taxon>Cerambycidae</taxon>
        <taxon>Lamiinae</taxon>
        <taxon>Acanthocinini</taxon>
        <taxon>Exocentrus</taxon>
    </lineage>
</organism>
<gene>
    <name evidence="1" type="ORF">NQ315_002626</name>
</gene>
<accession>A0AAV8VVJ9</accession>
<reference evidence="1 2" key="1">
    <citation type="journal article" date="2023" name="Insect Mol. Biol.">
        <title>Genome sequencing provides insights into the evolution of gene families encoding plant cell wall-degrading enzymes in longhorned beetles.</title>
        <authorList>
            <person name="Shin N.R."/>
            <person name="Okamura Y."/>
            <person name="Kirsch R."/>
            <person name="Pauchet Y."/>
        </authorList>
    </citation>
    <scope>NUCLEOTIDE SEQUENCE [LARGE SCALE GENOMIC DNA]</scope>
    <source>
        <strain evidence="1">EAD_L_NR</strain>
    </source>
</reference>
<proteinExistence type="predicted"/>